<organism evidence="3 4">
    <name type="scientific">Oribacterium sinus</name>
    <dbReference type="NCBI Taxonomy" id="237576"/>
    <lineage>
        <taxon>Bacteria</taxon>
        <taxon>Bacillati</taxon>
        <taxon>Bacillota</taxon>
        <taxon>Clostridia</taxon>
        <taxon>Lachnospirales</taxon>
        <taxon>Lachnospiraceae</taxon>
        <taxon>Oribacterium</taxon>
    </lineage>
</organism>
<evidence type="ECO:0000259" key="2">
    <source>
        <dbReference type="Pfam" id="PF04961"/>
    </source>
</evidence>
<evidence type="ECO:0000256" key="1">
    <source>
        <dbReference type="SAM" id="Coils"/>
    </source>
</evidence>
<protein>
    <submittedName>
        <fullName evidence="3">Cyclodeaminase/cyclohydrolase family protein</fullName>
    </submittedName>
</protein>
<accession>A0A930DKT7</accession>
<proteinExistence type="predicted"/>
<evidence type="ECO:0000313" key="3">
    <source>
        <dbReference type="EMBL" id="MBF1273577.1"/>
    </source>
</evidence>
<sequence>MQEGKAMKVQKQESIVQYLEALSSKNPIPGGGGAAALSAAFAFSLEMMVGNLTLGKKSYADFQDELEGIMKSLEEAKQKALALEARDEEVFLPLSKAYSLPRETEEEQKIYRETMENCLIEASLVPTELLELCLEKIPLFARLQEKGSRIALSDVGVGAGFLKTAMESAILNVYINTKSMQNREIKAKREAVCNRARTGISSLEEIIQAVENVVRGL</sequence>
<feature type="coiled-coil region" evidence="1">
    <location>
        <begin position="59"/>
        <end position="86"/>
    </location>
</feature>
<dbReference type="Gene3D" id="1.20.120.680">
    <property type="entry name" value="Formiminotetrahydrofolate cyclodeaminase monomer, up-and-down helical bundle"/>
    <property type="match status" value="1"/>
</dbReference>
<dbReference type="InterPro" id="IPR007044">
    <property type="entry name" value="Cyclodeamin/CycHdrlase"/>
</dbReference>
<dbReference type="SUPFAM" id="SSF101262">
    <property type="entry name" value="Methenyltetrahydrofolate cyclohydrolase-like"/>
    <property type="match status" value="1"/>
</dbReference>
<dbReference type="Proteomes" id="UP000775770">
    <property type="component" value="Unassembled WGS sequence"/>
</dbReference>
<dbReference type="GO" id="GO:0003824">
    <property type="term" value="F:catalytic activity"/>
    <property type="evidence" value="ECO:0007669"/>
    <property type="project" value="InterPro"/>
</dbReference>
<feature type="domain" description="Cyclodeaminase/cyclohydrolase" evidence="2">
    <location>
        <begin position="15"/>
        <end position="194"/>
    </location>
</feature>
<keyword evidence="1" id="KW-0175">Coiled coil</keyword>
<reference evidence="3" key="1">
    <citation type="submission" date="2020-04" db="EMBL/GenBank/DDBJ databases">
        <title>Deep metagenomics examines the oral microbiome during advanced dental caries in children, revealing novel taxa and co-occurrences with host molecules.</title>
        <authorList>
            <person name="Baker J.L."/>
            <person name="Morton J.T."/>
            <person name="Dinis M."/>
            <person name="Alvarez R."/>
            <person name="Tran N.C."/>
            <person name="Knight R."/>
            <person name="Edlund A."/>
        </authorList>
    </citation>
    <scope>NUCLEOTIDE SEQUENCE</scope>
    <source>
        <strain evidence="3">JCVI_38_bin.19</strain>
    </source>
</reference>
<dbReference type="AlphaFoldDB" id="A0A930DKT7"/>
<dbReference type="InterPro" id="IPR036178">
    <property type="entry name" value="Formintransfe-cycloase-like_sf"/>
</dbReference>
<gene>
    <name evidence="3" type="ORF">HXM90_09230</name>
</gene>
<comment type="caution">
    <text evidence="3">The sequence shown here is derived from an EMBL/GenBank/DDBJ whole genome shotgun (WGS) entry which is preliminary data.</text>
</comment>
<evidence type="ECO:0000313" key="4">
    <source>
        <dbReference type="Proteomes" id="UP000775770"/>
    </source>
</evidence>
<dbReference type="EMBL" id="JABZRA010000182">
    <property type="protein sequence ID" value="MBF1273577.1"/>
    <property type="molecule type" value="Genomic_DNA"/>
</dbReference>
<name>A0A930DKT7_9FIRM</name>
<dbReference type="Pfam" id="PF04961">
    <property type="entry name" value="FTCD_C"/>
    <property type="match status" value="1"/>
</dbReference>